<proteinExistence type="inferred from homology"/>
<comment type="caution">
    <text evidence="11">The sequence shown here is derived from an EMBL/GenBank/DDBJ whole genome shotgun (WGS) entry which is preliminary data.</text>
</comment>
<feature type="domain" description="Na+/H+ antiporter NhaC-like C-terminal" evidence="10">
    <location>
        <begin position="18"/>
        <end position="213"/>
    </location>
</feature>
<feature type="transmembrane region" description="Helical" evidence="9">
    <location>
        <begin position="36"/>
        <end position="53"/>
    </location>
</feature>
<organism evidence="11 12">
    <name type="scientific">Sellimonas caecigallum</name>
    <dbReference type="NCBI Taxonomy" id="2592333"/>
    <lineage>
        <taxon>Bacteria</taxon>
        <taxon>Bacillati</taxon>
        <taxon>Bacillota</taxon>
        <taxon>Clostridia</taxon>
        <taxon>Lachnospirales</taxon>
        <taxon>Lachnospiraceae</taxon>
        <taxon>Sellimonas</taxon>
    </lineage>
</organism>
<name>A0ABS7L5R9_9FIRM</name>
<evidence type="ECO:0000256" key="1">
    <source>
        <dbReference type="ARBA" id="ARBA00004651"/>
    </source>
</evidence>
<reference evidence="11 12" key="1">
    <citation type="journal article" date="2020" name="New Microbes New Infect">
        <title>Sellimonas caecigallum sp. nov., description and genome sequence of a new member of the Sellimonas genus isolated from the cecum of feral chicken.</title>
        <authorList>
            <person name="Wongkuna S."/>
            <person name="Ghimire S."/>
            <person name="Antony L."/>
            <person name="Chankhamhaengdecha S."/>
            <person name="Janvilisri T."/>
            <person name="Scaria J."/>
        </authorList>
    </citation>
    <scope>NUCLEOTIDE SEQUENCE [LARGE SCALE GENOMIC DNA]</scope>
    <source>
        <strain evidence="11 12">SW451</strain>
    </source>
</reference>
<keyword evidence="12" id="KW-1185">Reference proteome</keyword>
<accession>A0ABS7L5R9</accession>
<feature type="transmembrane region" description="Helical" evidence="9">
    <location>
        <begin position="74"/>
        <end position="93"/>
    </location>
</feature>
<keyword evidence="6 9" id="KW-1133">Transmembrane helix</keyword>
<protein>
    <submittedName>
        <fullName evidence="11">Na+/H+ antiporter NhaC family protein</fullName>
    </submittedName>
</protein>
<dbReference type="InterPro" id="IPR018461">
    <property type="entry name" value="Na/H_Antiport_NhaC-like_C"/>
</dbReference>
<gene>
    <name evidence="11" type="ORF">FLB61_04505</name>
</gene>
<feature type="transmembrane region" description="Helical" evidence="9">
    <location>
        <begin position="197"/>
        <end position="216"/>
    </location>
</feature>
<evidence type="ECO:0000259" key="10">
    <source>
        <dbReference type="Pfam" id="PF03553"/>
    </source>
</evidence>
<feature type="domain" description="Na+/H+ antiporter NhaC-like C-terminal" evidence="10">
    <location>
        <begin position="231"/>
        <end position="430"/>
    </location>
</feature>
<keyword evidence="2" id="KW-0813">Transport</keyword>
<feature type="transmembrane region" description="Helical" evidence="9">
    <location>
        <begin position="295"/>
        <end position="322"/>
    </location>
</feature>
<keyword evidence="3" id="KW-0050">Antiport</keyword>
<keyword evidence="7 9" id="KW-0472">Membrane</keyword>
<evidence type="ECO:0000256" key="5">
    <source>
        <dbReference type="ARBA" id="ARBA00022692"/>
    </source>
</evidence>
<feature type="transmembrane region" description="Helical" evidence="9">
    <location>
        <begin position="237"/>
        <end position="266"/>
    </location>
</feature>
<feature type="transmembrane region" description="Helical" evidence="9">
    <location>
        <begin position="12"/>
        <end position="30"/>
    </location>
</feature>
<evidence type="ECO:0000256" key="7">
    <source>
        <dbReference type="ARBA" id="ARBA00023136"/>
    </source>
</evidence>
<dbReference type="PANTHER" id="PTHR33451">
    <property type="entry name" value="MALATE-2H(+)/NA(+)-LACTATE ANTIPORTER"/>
    <property type="match status" value="1"/>
</dbReference>
<sequence length="437" mass="46144">MMNEKQTKGNAAALLPIGVFLVIFLGSGFITGDFYAMPAILAFLIALFVAFIQDRKHDFNQKIHIIAQGVGEDNIITMCLIFLCAGGFSGAVTAAGGADSTVNLGLSILPPNIAVVGLFLIGCFISVSMGTSMGTIAALAPIAVGISEKTGFALPICIGAVVCGAMFGDNLSMISDTTIAAVKTQGCEMKDKFRENFLIVLPAAIVTILIFFVLTAGGEYKATEELSYNIWKVMPYLVVLVGALIGFNVFLVLMTGTVLSLIIGAVSGSIALSDLFRVVAQGADGTGGIMGMYDITVISIVVACIVSLVKEMGGITFILNLIRKNIRGQKGGEFGIAGLALLVDMCTANNTVAIVMAGPIAKEISQEFGIDKKRSASLLDIFTSVGQGLIPYGAQLLSAATLTQITPFEIMPYLYYPILMAVSSVFFILFRRRKTEI</sequence>
<evidence type="ECO:0000256" key="3">
    <source>
        <dbReference type="ARBA" id="ARBA00022449"/>
    </source>
</evidence>
<dbReference type="Pfam" id="PF03553">
    <property type="entry name" value="Na_H_antiporter"/>
    <property type="match status" value="2"/>
</dbReference>
<dbReference type="InterPro" id="IPR052180">
    <property type="entry name" value="NhaC_Na-H+_Antiporter"/>
</dbReference>
<evidence type="ECO:0000313" key="12">
    <source>
        <dbReference type="Proteomes" id="UP000779049"/>
    </source>
</evidence>
<comment type="subcellular location">
    <subcellularLocation>
        <location evidence="1">Cell membrane</location>
        <topology evidence="1">Multi-pass membrane protein</topology>
    </subcellularLocation>
</comment>
<evidence type="ECO:0000256" key="8">
    <source>
        <dbReference type="ARBA" id="ARBA00038435"/>
    </source>
</evidence>
<evidence type="ECO:0000256" key="9">
    <source>
        <dbReference type="SAM" id="Phobius"/>
    </source>
</evidence>
<keyword evidence="5 9" id="KW-0812">Transmembrane</keyword>
<dbReference type="PANTHER" id="PTHR33451:SF5">
    <property type="entry name" value="NA+_H+ ANTIPORTER"/>
    <property type="match status" value="1"/>
</dbReference>
<evidence type="ECO:0000256" key="2">
    <source>
        <dbReference type="ARBA" id="ARBA00022448"/>
    </source>
</evidence>
<evidence type="ECO:0000313" key="11">
    <source>
        <dbReference type="EMBL" id="MBY0758359.1"/>
    </source>
</evidence>
<dbReference type="Proteomes" id="UP000779049">
    <property type="component" value="Unassembled WGS sequence"/>
</dbReference>
<feature type="transmembrane region" description="Helical" evidence="9">
    <location>
        <begin position="413"/>
        <end position="430"/>
    </location>
</feature>
<evidence type="ECO:0000256" key="4">
    <source>
        <dbReference type="ARBA" id="ARBA00022475"/>
    </source>
</evidence>
<evidence type="ECO:0000256" key="6">
    <source>
        <dbReference type="ARBA" id="ARBA00022989"/>
    </source>
</evidence>
<dbReference type="EMBL" id="VIRV01000004">
    <property type="protein sequence ID" value="MBY0758359.1"/>
    <property type="molecule type" value="Genomic_DNA"/>
</dbReference>
<feature type="transmembrane region" description="Helical" evidence="9">
    <location>
        <begin position="113"/>
        <end position="139"/>
    </location>
</feature>
<comment type="similarity">
    <text evidence="8">Belongs to the NhaC Na(+)/H(+) (TC 2.A.35) antiporter family.</text>
</comment>
<keyword evidence="4" id="KW-1003">Cell membrane</keyword>